<organism evidence="2 3">
    <name type="scientific">Paraburkholderia tropica</name>
    <dbReference type="NCBI Taxonomy" id="92647"/>
    <lineage>
        <taxon>Bacteria</taxon>
        <taxon>Pseudomonadati</taxon>
        <taxon>Pseudomonadota</taxon>
        <taxon>Betaproteobacteria</taxon>
        <taxon>Burkholderiales</taxon>
        <taxon>Burkholderiaceae</taxon>
        <taxon>Paraburkholderia</taxon>
    </lineage>
</organism>
<name>A0AAQ1GI81_9BURK</name>
<reference evidence="2 3" key="1">
    <citation type="submission" date="2016-10" db="EMBL/GenBank/DDBJ databases">
        <authorList>
            <person name="Varghese N."/>
            <person name="Submissions S."/>
        </authorList>
    </citation>
    <scope>NUCLEOTIDE SEQUENCE [LARGE SCALE GENOMIC DNA]</scope>
    <source>
        <strain evidence="2 3">LMG 22274</strain>
    </source>
</reference>
<dbReference type="Proteomes" id="UP000183529">
    <property type="component" value="Unassembled WGS sequence"/>
</dbReference>
<dbReference type="Proteomes" id="UP000247515">
    <property type="component" value="Unassembled WGS sequence"/>
</dbReference>
<proteinExistence type="predicted"/>
<dbReference type="AlphaFoldDB" id="A0AAQ1GI81"/>
<evidence type="ECO:0000313" key="4">
    <source>
        <dbReference type="Proteomes" id="UP000247515"/>
    </source>
</evidence>
<accession>A0AAQ1GI81</accession>
<evidence type="ECO:0008006" key="5">
    <source>
        <dbReference type="Google" id="ProtNLM"/>
    </source>
</evidence>
<reference evidence="1 4" key="2">
    <citation type="submission" date="2018-05" db="EMBL/GenBank/DDBJ databases">
        <title>Genomic Encyclopedia of Type Strains, Phase IV (KMG-V): Genome sequencing to study the core and pangenomes of soil and plant-associated prokaryotes.</title>
        <authorList>
            <person name="Whitman W."/>
        </authorList>
    </citation>
    <scope>NUCLEOTIDE SEQUENCE [LARGE SCALE GENOMIC DNA]</scope>
    <source>
        <strain evidence="1 4">SIr-6563</strain>
    </source>
</reference>
<dbReference type="GeneID" id="61301809"/>
<dbReference type="EMBL" id="FNZM01000011">
    <property type="protein sequence ID" value="SEJ96571.1"/>
    <property type="molecule type" value="Genomic_DNA"/>
</dbReference>
<sequence>MTASAAAHTRFLPSHQFYERHAASVDETSPARILDALVALDMRDDWVIDTLMRVREAPTRLVQRLHGEARAPFGLSTFTPLDRGERELSFGLAGRFWRPDFGLVDVADAAAFLALARTDIAKLVLRFRVEEGERASRLVTETFVHCPSWSTRMLMTPYWLAIRAASGWIRRRTLASVARSLAAQRASAN</sequence>
<protein>
    <recommendedName>
        <fullName evidence="5">DUF2867 domain-containing protein</fullName>
    </recommendedName>
</protein>
<keyword evidence="4" id="KW-1185">Reference proteome</keyword>
<dbReference type="RefSeq" id="WP_074984871.1">
    <property type="nucleotide sequence ID" value="NZ_CADFGN010000011.1"/>
</dbReference>
<comment type="caution">
    <text evidence="2">The sequence shown here is derived from an EMBL/GenBank/DDBJ whole genome shotgun (WGS) entry which is preliminary data.</text>
</comment>
<evidence type="ECO:0000313" key="3">
    <source>
        <dbReference type="Proteomes" id="UP000183529"/>
    </source>
</evidence>
<evidence type="ECO:0000313" key="2">
    <source>
        <dbReference type="EMBL" id="SEJ96571.1"/>
    </source>
</evidence>
<gene>
    <name evidence="1" type="ORF">C7400_108294</name>
    <name evidence="2" type="ORF">SAMN05216550_111292</name>
</gene>
<dbReference type="EMBL" id="QJJV01000008">
    <property type="protein sequence ID" value="PXX16485.1"/>
    <property type="molecule type" value="Genomic_DNA"/>
</dbReference>
<evidence type="ECO:0000313" key="1">
    <source>
        <dbReference type="EMBL" id="PXX16485.1"/>
    </source>
</evidence>